<evidence type="ECO:0000313" key="3">
    <source>
        <dbReference type="Proteomes" id="UP000644010"/>
    </source>
</evidence>
<dbReference type="SUPFAM" id="SSF53448">
    <property type="entry name" value="Nucleotide-diphospho-sugar transferases"/>
    <property type="match status" value="1"/>
</dbReference>
<sequence>MKKITVLTSLYKCEKYLQGYFDWVRRIDNPEEVEILLLHNAPTKAELDIMQQNISELPFVRHIIIPELEGLYVTWNRGIRLAKGKYVCIWNVDDIRYPESLSLQAATLDENPDILLTYCDFYYMFQYGCISDKKVINEDFLLNPSAFFISHQIGCFPMWRKELHEKLGYFDEQFFLVADFDFQIRLARTGKLKKTEGILGVYLEDVPEKLSSNFKRQIIERNFLYLRYAIYEYLNWITILSIYKNFKPYMIKNGNEWWPMTSIFESYKLYRKKRYSKLFKSIGRQPRGWAAFVKHCLLNK</sequence>
<dbReference type="PANTHER" id="PTHR22916">
    <property type="entry name" value="GLYCOSYLTRANSFERASE"/>
    <property type="match status" value="1"/>
</dbReference>
<dbReference type="EMBL" id="JACOOI010000031">
    <property type="protein sequence ID" value="MBC5645491.1"/>
    <property type="molecule type" value="Genomic_DNA"/>
</dbReference>
<dbReference type="RefSeq" id="WP_186961146.1">
    <property type="nucleotide sequence ID" value="NZ_JACOOI010000031.1"/>
</dbReference>
<proteinExistence type="predicted"/>
<dbReference type="PANTHER" id="PTHR22916:SF3">
    <property type="entry name" value="UDP-GLCNAC:BETAGAL BETA-1,3-N-ACETYLGLUCOSAMINYLTRANSFERASE-LIKE PROTEIN 1"/>
    <property type="match status" value="1"/>
</dbReference>
<evidence type="ECO:0000259" key="1">
    <source>
        <dbReference type="Pfam" id="PF00535"/>
    </source>
</evidence>
<dbReference type="Pfam" id="PF00535">
    <property type="entry name" value="Glycos_transf_2"/>
    <property type="match status" value="1"/>
</dbReference>
<dbReference type="InterPro" id="IPR029044">
    <property type="entry name" value="Nucleotide-diphossugar_trans"/>
</dbReference>
<dbReference type="Gene3D" id="3.90.550.10">
    <property type="entry name" value="Spore Coat Polysaccharide Biosynthesis Protein SpsA, Chain A"/>
    <property type="match status" value="1"/>
</dbReference>
<evidence type="ECO:0000313" key="2">
    <source>
        <dbReference type="EMBL" id="MBC5645491.1"/>
    </source>
</evidence>
<name>A0ABR7E6U2_9BACT</name>
<comment type="caution">
    <text evidence="2">The sequence shown here is derived from an EMBL/GenBank/DDBJ whole genome shotgun (WGS) entry which is preliminary data.</text>
</comment>
<reference evidence="2 3" key="1">
    <citation type="submission" date="2020-08" db="EMBL/GenBank/DDBJ databases">
        <title>Genome public.</title>
        <authorList>
            <person name="Liu C."/>
            <person name="Sun Q."/>
        </authorList>
    </citation>
    <scope>NUCLEOTIDE SEQUENCE [LARGE SCALE GENOMIC DNA]</scope>
    <source>
        <strain evidence="2 3">BX2</strain>
    </source>
</reference>
<feature type="domain" description="Glycosyltransferase 2-like" evidence="1">
    <location>
        <begin position="6"/>
        <end position="167"/>
    </location>
</feature>
<dbReference type="Proteomes" id="UP000644010">
    <property type="component" value="Unassembled WGS sequence"/>
</dbReference>
<protein>
    <submittedName>
        <fullName evidence="2">Glycosyltransferase family 2 protein</fullName>
    </submittedName>
</protein>
<accession>A0ABR7E6U2</accession>
<dbReference type="InterPro" id="IPR001173">
    <property type="entry name" value="Glyco_trans_2-like"/>
</dbReference>
<keyword evidence="3" id="KW-1185">Reference proteome</keyword>
<organism evidence="2 3">
    <name type="scientific">Parabacteroides segnis</name>
    <dbReference type="NCBI Taxonomy" id="2763058"/>
    <lineage>
        <taxon>Bacteria</taxon>
        <taxon>Pseudomonadati</taxon>
        <taxon>Bacteroidota</taxon>
        <taxon>Bacteroidia</taxon>
        <taxon>Bacteroidales</taxon>
        <taxon>Tannerellaceae</taxon>
        <taxon>Parabacteroides</taxon>
    </lineage>
</organism>
<gene>
    <name evidence="2" type="ORF">H8S77_21635</name>
</gene>